<dbReference type="NCBIfam" id="TIGR02595">
    <property type="entry name" value="PEP_CTERM"/>
    <property type="match status" value="1"/>
</dbReference>
<sequence>MRTSLRLSASFWALLTTSLAAHADAQFTWGATAEESASGTYNYLQAESPYTDFSTGGTRGVISGQVSATVDAWANPGTGLFKAITSATTGAGGINDIAESYARLDVTDTIRLSGPGATATLTITMDYDTVISGLGLNGSQTAGDPPRFQQTQSSRAVFLSYEKINPDYDPTATCIDYGSEGTWCPPEAQQTLTIDEAAGKEVFREWALGGPNGSYSNGDAVNGRTSGQVTLTLEVPTDTDISLLFQLYNGSRCFRLAGCSVTTDASHSDYLGISLADGYSFTSSSGYRYLGLAAAVPEPSSWALTLTGLAAVGWWARRRRAAVTPAPR</sequence>
<evidence type="ECO:0000259" key="2">
    <source>
        <dbReference type="Pfam" id="PF07589"/>
    </source>
</evidence>
<feature type="signal peptide" evidence="1">
    <location>
        <begin position="1"/>
        <end position="23"/>
    </location>
</feature>
<reference evidence="3 4" key="1">
    <citation type="submission" date="2018-12" db="EMBL/GenBank/DDBJ databases">
        <title>The whole draft genome of Aquabacterium sp. SJQ9.</title>
        <authorList>
            <person name="Sun L."/>
            <person name="Gao X."/>
            <person name="Chen W."/>
            <person name="Huang K."/>
        </authorList>
    </citation>
    <scope>NUCLEOTIDE SEQUENCE [LARGE SCALE GENOMIC DNA]</scope>
    <source>
        <strain evidence="3 4">SJQ9</strain>
    </source>
</reference>
<dbReference type="OrthoDB" id="9148250at2"/>
<dbReference type="Pfam" id="PF07589">
    <property type="entry name" value="PEP-CTERM"/>
    <property type="match status" value="1"/>
</dbReference>
<dbReference type="Proteomes" id="UP000269265">
    <property type="component" value="Unassembled WGS sequence"/>
</dbReference>
<evidence type="ECO:0000313" key="3">
    <source>
        <dbReference type="EMBL" id="RRS05724.1"/>
    </source>
</evidence>
<evidence type="ECO:0000256" key="1">
    <source>
        <dbReference type="SAM" id="SignalP"/>
    </source>
</evidence>
<protein>
    <submittedName>
        <fullName evidence="3">PEP-CTERM sorting domain-containing protein</fullName>
    </submittedName>
</protein>
<dbReference type="RefSeq" id="WP_125241631.1">
    <property type="nucleotide sequence ID" value="NZ_RSED01000002.1"/>
</dbReference>
<feature type="chain" id="PRO_5019388784" evidence="1">
    <location>
        <begin position="24"/>
        <end position="328"/>
    </location>
</feature>
<keyword evidence="4" id="KW-1185">Reference proteome</keyword>
<organism evidence="3 4">
    <name type="scientific">Aquabacterium soli</name>
    <dbReference type="NCBI Taxonomy" id="2493092"/>
    <lineage>
        <taxon>Bacteria</taxon>
        <taxon>Pseudomonadati</taxon>
        <taxon>Pseudomonadota</taxon>
        <taxon>Betaproteobacteria</taxon>
        <taxon>Burkholderiales</taxon>
        <taxon>Aquabacterium</taxon>
    </lineage>
</organism>
<evidence type="ECO:0000313" key="4">
    <source>
        <dbReference type="Proteomes" id="UP000269265"/>
    </source>
</evidence>
<comment type="caution">
    <text evidence="3">The sequence shown here is derived from an EMBL/GenBank/DDBJ whole genome shotgun (WGS) entry which is preliminary data.</text>
</comment>
<dbReference type="EMBL" id="RSED01000002">
    <property type="protein sequence ID" value="RRS05724.1"/>
    <property type="molecule type" value="Genomic_DNA"/>
</dbReference>
<gene>
    <name evidence="3" type="ORF">EIP75_02330</name>
</gene>
<name>A0A426VFQ2_9BURK</name>
<keyword evidence="1" id="KW-0732">Signal</keyword>
<feature type="domain" description="Ice-binding protein C-terminal" evidence="2">
    <location>
        <begin position="295"/>
        <end position="320"/>
    </location>
</feature>
<proteinExistence type="predicted"/>
<dbReference type="InterPro" id="IPR013424">
    <property type="entry name" value="Ice-binding_C"/>
</dbReference>
<accession>A0A426VFQ2</accession>
<dbReference type="AlphaFoldDB" id="A0A426VFQ2"/>